<protein>
    <submittedName>
        <fullName evidence="1">Uncharacterized protein</fullName>
    </submittedName>
</protein>
<dbReference type="EMBL" id="MGDI01000029">
    <property type="protein sequence ID" value="OGL52860.1"/>
    <property type="molecule type" value="Genomic_DNA"/>
</dbReference>
<dbReference type="Proteomes" id="UP000178082">
    <property type="component" value="Unassembled WGS sequence"/>
</dbReference>
<name>A0A1F7SGE5_9BACT</name>
<proteinExistence type="predicted"/>
<evidence type="ECO:0000313" key="1">
    <source>
        <dbReference type="EMBL" id="OGL52860.1"/>
    </source>
</evidence>
<dbReference type="STRING" id="1817883.A3G31_00485"/>
<dbReference type="AlphaFoldDB" id="A0A1F7SGE5"/>
<comment type="caution">
    <text evidence="1">The sequence shown here is derived from an EMBL/GenBank/DDBJ whole genome shotgun (WGS) entry which is preliminary data.</text>
</comment>
<accession>A0A1F7SGE5</accession>
<reference evidence="1 2" key="1">
    <citation type="journal article" date="2016" name="Nat. Commun.">
        <title>Thousands of microbial genomes shed light on interconnected biogeochemical processes in an aquifer system.</title>
        <authorList>
            <person name="Anantharaman K."/>
            <person name="Brown C.T."/>
            <person name="Hug L.A."/>
            <person name="Sharon I."/>
            <person name="Castelle C.J."/>
            <person name="Probst A.J."/>
            <person name="Thomas B.C."/>
            <person name="Singh A."/>
            <person name="Wilkins M.J."/>
            <person name="Karaoz U."/>
            <person name="Brodie E.L."/>
            <person name="Williams K.H."/>
            <person name="Hubbard S.S."/>
            <person name="Banfield J.F."/>
        </authorList>
    </citation>
    <scope>NUCLEOTIDE SEQUENCE [LARGE SCALE GENOMIC DNA]</scope>
</reference>
<sequence length="70" mass="8107">MIKNHKKLQEFERKLLKKEKVDIMQNFRIVEALYKEAVALGIFPLKNPLEGLEIDIKIAKVVNSVSKISK</sequence>
<evidence type="ECO:0000313" key="2">
    <source>
        <dbReference type="Proteomes" id="UP000178082"/>
    </source>
</evidence>
<gene>
    <name evidence="1" type="ORF">A3G31_00485</name>
</gene>
<organism evidence="1 2">
    <name type="scientific">Candidatus Schekmanbacteria bacterium RIFCSPLOWO2_12_FULL_38_15</name>
    <dbReference type="NCBI Taxonomy" id="1817883"/>
    <lineage>
        <taxon>Bacteria</taxon>
        <taxon>Candidatus Schekmaniibacteriota</taxon>
    </lineage>
</organism>